<evidence type="ECO:0000313" key="3">
    <source>
        <dbReference type="EMBL" id="APZ44207.1"/>
    </source>
</evidence>
<dbReference type="STRING" id="1765967.BW247_14845"/>
<dbReference type="KEGG" id="afy:BW247_14845"/>
<dbReference type="Pfam" id="PF14016">
    <property type="entry name" value="DUF4232"/>
    <property type="match status" value="1"/>
</dbReference>
<protein>
    <recommendedName>
        <fullName evidence="2">DUF4232 domain-containing protein</fullName>
    </recommendedName>
</protein>
<organism evidence="3 4">
    <name type="scientific">Acidihalobacter ferrooxydans</name>
    <dbReference type="NCBI Taxonomy" id="1765967"/>
    <lineage>
        <taxon>Bacteria</taxon>
        <taxon>Pseudomonadati</taxon>
        <taxon>Pseudomonadota</taxon>
        <taxon>Gammaproteobacteria</taxon>
        <taxon>Chromatiales</taxon>
        <taxon>Ectothiorhodospiraceae</taxon>
        <taxon>Acidihalobacter</taxon>
    </lineage>
</organism>
<dbReference type="InterPro" id="IPR025326">
    <property type="entry name" value="DUF4232"/>
</dbReference>
<keyword evidence="4" id="KW-1185">Reference proteome</keyword>
<feature type="domain" description="DUF4232" evidence="2">
    <location>
        <begin position="32"/>
        <end position="166"/>
    </location>
</feature>
<proteinExistence type="predicted"/>
<reference evidence="3 4" key="1">
    <citation type="submission" date="2017-01" db="EMBL/GenBank/DDBJ databases">
        <title>Draft sequence of Acidihalobacter ferrooxidans strain DSM 14175 (strain V8).</title>
        <authorList>
            <person name="Khaleque H.N."/>
            <person name="Ramsay J.P."/>
            <person name="Murphy R.J.T."/>
            <person name="Kaksonen A.H."/>
            <person name="Boxall N.J."/>
            <person name="Watkin E.L.J."/>
        </authorList>
    </citation>
    <scope>NUCLEOTIDE SEQUENCE [LARGE SCALE GENOMIC DNA]</scope>
    <source>
        <strain evidence="3 4">V8</strain>
    </source>
</reference>
<dbReference type="PROSITE" id="PS51257">
    <property type="entry name" value="PROKAR_LIPOPROTEIN"/>
    <property type="match status" value="1"/>
</dbReference>
<dbReference type="EMBL" id="CP019434">
    <property type="protein sequence ID" value="APZ44207.1"/>
    <property type="molecule type" value="Genomic_DNA"/>
</dbReference>
<dbReference type="Proteomes" id="UP000243807">
    <property type="component" value="Chromosome"/>
</dbReference>
<sequence>MRLTRLIVPALATAGILTGCATSPTTRQTPRCKATQLALHAGQAEAGMGHVTLPLVIENRSNARCVLSGTPRLQLLAVGHRKLPTHQRADPYAAPAGTFTLAPGAAARFTLHYATATGYSGASCPSAAALNVTLAHLRRPLHLRLRIDAYGGLLPHPACGTLWVSPLQPGAPQPNN</sequence>
<dbReference type="AlphaFoldDB" id="A0A1P8UK57"/>
<evidence type="ECO:0000259" key="2">
    <source>
        <dbReference type="Pfam" id="PF14016"/>
    </source>
</evidence>
<evidence type="ECO:0000256" key="1">
    <source>
        <dbReference type="SAM" id="SignalP"/>
    </source>
</evidence>
<accession>A0A1P8UK57</accession>
<feature type="signal peptide" evidence="1">
    <location>
        <begin position="1"/>
        <end position="21"/>
    </location>
</feature>
<dbReference type="RefSeq" id="WP_076837830.1">
    <property type="nucleotide sequence ID" value="NZ_CP019434.1"/>
</dbReference>
<keyword evidence="1" id="KW-0732">Signal</keyword>
<evidence type="ECO:0000313" key="4">
    <source>
        <dbReference type="Proteomes" id="UP000243807"/>
    </source>
</evidence>
<name>A0A1P8UK57_9GAMM</name>
<feature type="chain" id="PRO_5010275313" description="DUF4232 domain-containing protein" evidence="1">
    <location>
        <begin position="22"/>
        <end position="176"/>
    </location>
</feature>
<gene>
    <name evidence="3" type="ORF">BW247_14845</name>
</gene>